<dbReference type="PANTHER" id="PTHR33223">
    <property type="entry name" value="CCHC-TYPE DOMAIN-CONTAINING PROTEIN"/>
    <property type="match status" value="1"/>
</dbReference>
<dbReference type="Proteomes" id="UP000257109">
    <property type="component" value="Unassembled WGS sequence"/>
</dbReference>
<evidence type="ECO:0000259" key="1">
    <source>
        <dbReference type="Pfam" id="PF03732"/>
    </source>
</evidence>
<sequence length="170" mass="20070">MTSYYRNSRNACLKLFVAHLLERRDTFVERDRHETTILPHYAKDPHKTTSSHPSRFELKPALLSMMHNTGQFKGLPIEEPLAKFLCFIDTVRINNVSIYSICLRLFLFSLADRELEWLTTISDEATTTWDECTHTFLLKYFPLSKSNKLKDIMNFSQFKQEPLGEAWERF</sequence>
<protein>
    <recommendedName>
        <fullName evidence="1">Retrotransposon gag domain-containing protein</fullName>
    </recommendedName>
</protein>
<reference evidence="2" key="1">
    <citation type="submission" date="2018-05" db="EMBL/GenBank/DDBJ databases">
        <title>Draft genome of Mucuna pruriens seed.</title>
        <authorList>
            <person name="Nnadi N.E."/>
            <person name="Vos R."/>
            <person name="Hasami M.H."/>
            <person name="Devisetty U.K."/>
            <person name="Aguiy J.C."/>
        </authorList>
    </citation>
    <scope>NUCLEOTIDE SEQUENCE [LARGE SCALE GENOMIC DNA]</scope>
    <source>
        <strain evidence="2">JCA_2017</strain>
    </source>
</reference>
<evidence type="ECO:0000313" key="2">
    <source>
        <dbReference type="EMBL" id="RDX68801.1"/>
    </source>
</evidence>
<dbReference type="PANTHER" id="PTHR33223:SF6">
    <property type="entry name" value="CCHC-TYPE DOMAIN-CONTAINING PROTEIN"/>
    <property type="match status" value="1"/>
</dbReference>
<dbReference type="OrthoDB" id="1740797at2759"/>
<dbReference type="AlphaFoldDB" id="A0A371ERX3"/>
<organism evidence="2 3">
    <name type="scientific">Mucuna pruriens</name>
    <name type="common">Velvet bean</name>
    <name type="synonym">Dolichos pruriens</name>
    <dbReference type="NCBI Taxonomy" id="157652"/>
    <lineage>
        <taxon>Eukaryota</taxon>
        <taxon>Viridiplantae</taxon>
        <taxon>Streptophyta</taxon>
        <taxon>Embryophyta</taxon>
        <taxon>Tracheophyta</taxon>
        <taxon>Spermatophyta</taxon>
        <taxon>Magnoliopsida</taxon>
        <taxon>eudicotyledons</taxon>
        <taxon>Gunneridae</taxon>
        <taxon>Pentapetalae</taxon>
        <taxon>rosids</taxon>
        <taxon>fabids</taxon>
        <taxon>Fabales</taxon>
        <taxon>Fabaceae</taxon>
        <taxon>Papilionoideae</taxon>
        <taxon>50 kb inversion clade</taxon>
        <taxon>NPAAA clade</taxon>
        <taxon>indigoferoid/millettioid clade</taxon>
        <taxon>Phaseoleae</taxon>
        <taxon>Mucuna</taxon>
    </lineage>
</organism>
<gene>
    <name evidence="2" type="ORF">CR513_52170</name>
</gene>
<evidence type="ECO:0000313" key="3">
    <source>
        <dbReference type="Proteomes" id="UP000257109"/>
    </source>
</evidence>
<comment type="caution">
    <text evidence="2">The sequence shown here is derived from an EMBL/GenBank/DDBJ whole genome shotgun (WGS) entry which is preliminary data.</text>
</comment>
<name>A0A371ERX3_MUCPR</name>
<feature type="domain" description="Retrotransposon gag" evidence="1">
    <location>
        <begin position="105"/>
        <end position="170"/>
    </location>
</feature>
<dbReference type="InterPro" id="IPR005162">
    <property type="entry name" value="Retrotrans_gag_dom"/>
</dbReference>
<feature type="non-terminal residue" evidence="2">
    <location>
        <position position="1"/>
    </location>
</feature>
<dbReference type="EMBL" id="QJKJ01012382">
    <property type="protein sequence ID" value="RDX68801.1"/>
    <property type="molecule type" value="Genomic_DNA"/>
</dbReference>
<accession>A0A371ERX3</accession>
<proteinExistence type="predicted"/>
<keyword evidence="3" id="KW-1185">Reference proteome</keyword>
<dbReference type="Pfam" id="PF03732">
    <property type="entry name" value="Retrotrans_gag"/>
    <property type="match status" value="1"/>
</dbReference>